<organism evidence="2 3">
    <name type="scientific">Anabaena azotica FACHB-119</name>
    <dbReference type="NCBI Taxonomy" id="947527"/>
    <lineage>
        <taxon>Bacteria</taxon>
        <taxon>Bacillati</taxon>
        <taxon>Cyanobacteriota</taxon>
        <taxon>Cyanophyceae</taxon>
        <taxon>Nostocales</taxon>
        <taxon>Nostocaceae</taxon>
        <taxon>Anabaena</taxon>
        <taxon>Anabaena azotica</taxon>
    </lineage>
</organism>
<dbReference type="EMBL" id="JACJSG010000002">
    <property type="protein sequence ID" value="MBD2499427.1"/>
    <property type="molecule type" value="Genomic_DNA"/>
</dbReference>
<evidence type="ECO:0000313" key="3">
    <source>
        <dbReference type="Proteomes" id="UP000661112"/>
    </source>
</evidence>
<proteinExistence type="predicted"/>
<sequence length="213" mass="24264">MLNEAFSNYVVFALGIVVGILGWLIVSFLSRQRPQIIEVIKKEQVSLLKIDSQVEKDINLEYKGRQINSLHRTSLYLLNKGEEIVKDFTITIQTDTQDLHNEILEKVVVDFSENEVQDAGVSVLGKNIEVTIKFLNPFKAYRDQLTLYIFSSTPIKIKDAKGRGPGWVCAYFDQVKYEKELEDAVVQAFSGGLYDFAYGLTKSLTVVLTRFIR</sequence>
<keyword evidence="1" id="KW-0472">Membrane</keyword>
<comment type="caution">
    <text evidence="2">The sequence shown here is derived from an EMBL/GenBank/DDBJ whole genome shotgun (WGS) entry which is preliminary data.</text>
</comment>
<accession>A0ABR8CX88</accession>
<feature type="transmembrane region" description="Helical" evidence="1">
    <location>
        <begin position="6"/>
        <end position="26"/>
    </location>
</feature>
<keyword evidence="3" id="KW-1185">Reference proteome</keyword>
<keyword evidence="1" id="KW-0812">Transmembrane</keyword>
<evidence type="ECO:0000313" key="2">
    <source>
        <dbReference type="EMBL" id="MBD2499427.1"/>
    </source>
</evidence>
<keyword evidence="1" id="KW-1133">Transmembrane helix</keyword>
<gene>
    <name evidence="2" type="ORF">H6G83_02145</name>
</gene>
<evidence type="ECO:0000256" key="1">
    <source>
        <dbReference type="SAM" id="Phobius"/>
    </source>
</evidence>
<protein>
    <submittedName>
        <fullName evidence="2">Uncharacterized protein</fullName>
    </submittedName>
</protein>
<name>A0ABR8CX88_9NOST</name>
<reference evidence="2 3" key="1">
    <citation type="journal article" date="2020" name="ISME J.">
        <title>Comparative genomics reveals insights into cyanobacterial evolution and habitat adaptation.</title>
        <authorList>
            <person name="Chen M.Y."/>
            <person name="Teng W.K."/>
            <person name="Zhao L."/>
            <person name="Hu C.X."/>
            <person name="Zhou Y.K."/>
            <person name="Han B.P."/>
            <person name="Song L.R."/>
            <person name="Shu W.S."/>
        </authorList>
    </citation>
    <scope>NUCLEOTIDE SEQUENCE [LARGE SCALE GENOMIC DNA]</scope>
    <source>
        <strain evidence="2 3">FACHB-119</strain>
    </source>
</reference>
<dbReference type="RefSeq" id="WP_206758977.1">
    <property type="nucleotide sequence ID" value="NZ_JACJSG010000002.1"/>
</dbReference>
<dbReference type="Proteomes" id="UP000661112">
    <property type="component" value="Unassembled WGS sequence"/>
</dbReference>